<evidence type="ECO:0000313" key="1">
    <source>
        <dbReference type="EMBL" id="KAH3694445.1"/>
    </source>
</evidence>
<organism evidence="1 2">
    <name type="scientific">Dreissena polymorpha</name>
    <name type="common">Zebra mussel</name>
    <name type="synonym">Mytilus polymorpha</name>
    <dbReference type="NCBI Taxonomy" id="45954"/>
    <lineage>
        <taxon>Eukaryota</taxon>
        <taxon>Metazoa</taxon>
        <taxon>Spiralia</taxon>
        <taxon>Lophotrochozoa</taxon>
        <taxon>Mollusca</taxon>
        <taxon>Bivalvia</taxon>
        <taxon>Autobranchia</taxon>
        <taxon>Heteroconchia</taxon>
        <taxon>Euheterodonta</taxon>
        <taxon>Imparidentia</taxon>
        <taxon>Neoheterodontei</taxon>
        <taxon>Myida</taxon>
        <taxon>Dreissenoidea</taxon>
        <taxon>Dreissenidae</taxon>
        <taxon>Dreissena</taxon>
    </lineage>
</organism>
<proteinExistence type="predicted"/>
<evidence type="ECO:0000313" key="2">
    <source>
        <dbReference type="Proteomes" id="UP000828390"/>
    </source>
</evidence>
<dbReference type="Proteomes" id="UP000828390">
    <property type="component" value="Unassembled WGS sequence"/>
</dbReference>
<evidence type="ECO:0008006" key="3">
    <source>
        <dbReference type="Google" id="ProtNLM"/>
    </source>
</evidence>
<reference evidence="1" key="1">
    <citation type="journal article" date="2019" name="bioRxiv">
        <title>The Genome of the Zebra Mussel, Dreissena polymorpha: A Resource for Invasive Species Research.</title>
        <authorList>
            <person name="McCartney M.A."/>
            <person name="Auch B."/>
            <person name="Kono T."/>
            <person name="Mallez S."/>
            <person name="Zhang Y."/>
            <person name="Obille A."/>
            <person name="Becker A."/>
            <person name="Abrahante J.E."/>
            <person name="Garbe J."/>
            <person name="Badalamenti J.P."/>
            <person name="Herman A."/>
            <person name="Mangelson H."/>
            <person name="Liachko I."/>
            <person name="Sullivan S."/>
            <person name="Sone E.D."/>
            <person name="Koren S."/>
            <person name="Silverstein K.A.T."/>
            <person name="Beckman K.B."/>
            <person name="Gohl D.M."/>
        </authorList>
    </citation>
    <scope>NUCLEOTIDE SEQUENCE</scope>
    <source>
        <strain evidence="1">Duluth1</strain>
        <tissue evidence="1">Whole animal</tissue>
    </source>
</reference>
<gene>
    <name evidence="1" type="ORF">DPMN_081885</name>
</gene>
<dbReference type="EMBL" id="JAIWYP010000016">
    <property type="protein sequence ID" value="KAH3694445.1"/>
    <property type="molecule type" value="Genomic_DNA"/>
</dbReference>
<protein>
    <recommendedName>
        <fullName evidence="3">EF-hand domain-containing protein</fullName>
    </recommendedName>
</protein>
<name>A0A9D3Y6P5_DREPO</name>
<comment type="caution">
    <text evidence="1">The sequence shown here is derived from an EMBL/GenBank/DDBJ whole genome shotgun (WGS) entry which is preliminary data.</text>
</comment>
<reference evidence="1" key="2">
    <citation type="submission" date="2020-11" db="EMBL/GenBank/DDBJ databases">
        <authorList>
            <person name="McCartney M.A."/>
            <person name="Auch B."/>
            <person name="Kono T."/>
            <person name="Mallez S."/>
            <person name="Becker A."/>
            <person name="Gohl D.M."/>
            <person name="Silverstein K.A.T."/>
            <person name="Koren S."/>
            <person name="Bechman K.B."/>
            <person name="Herman A."/>
            <person name="Abrahante J.E."/>
            <person name="Garbe J."/>
        </authorList>
    </citation>
    <scope>NUCLEOTIDE SEQUENCE</scope>
    <source>
        <strain evidence="1">Duluth1</strain>
        <tissue evidence="1">Whole animal</tissue>
    </source>
</reference>
<accession>A0A9D3Y6P5</accession>
<keyword evidence="2" id="KW-1185">Reference proteome</keyword>
<sequence length="87" mass="9859">MLSGRGTRGYIQCVFDGEPPDEFAENLQEEADENKYGKITFEELRNVSEPNVALVSVTPRTCMDIAKTILKFKKKTIRKANVIHTVK</sequence>
<dbReference type="AlphaFoldDB" id="A0A9D3Y6P5"/>